<dbReference type="CDD" id="cd05233">
    <property type="entry name" value="SDR_c"/>
    <property type="match status" value="1"/>
</dbReference>
<evidence type="ECO:0000259" key="4">
    <source>
        <dbReference type="SMART" id="SM00822"/>
    </source>
</evidence>
<accession>A0A1D9MMF5</accession>
<evidence type="ECO:0000256" key="3">
    <source>
        <dbReference type="RuleBase" id="RU000363"/>
    </source>
</evidence>
<dbReference type="KEGG" id="avu:BK816_08045"/>
<dbReference type="InterPro" id="IPR020904">
    <property type="entry name" value="Sc_DH/Rdtase_CS"/>
</dbReference>
<comment type="similarity">
    <text evidence="1 3">Belongs to the short-chain dehydrogenases/reductases (SDR) family.</text>
</comment>
<dbReference type="InterPro" id="IPR057326">
    <property type="entry name" value="KR_dom"/>
</dbReference>
<dbReference type="PROSITE" id="PS00061">
    <property type="entry name" value="ADH_SHORT"/>
    <property type="match status" value="1"/>
</dbReference>
<proteinExistence type="inferred from homology"/>
<dbReference type="PRINTS" id="PR00081">
    <property type="entry name" value="GDHRDH"/>
</dbReference>
<sequence length="228" mass="24678">MMDKPVALITGASAGIGRAIALELAEKYRLILVARHEEPLAELAAELPDATYLLADLTDKSSVEKLAGEVPQLDVLINNAGMEAMQNVDELDWETWQQVLTLNVIAPAELSRLFLPKLQASHGQIVMINSGAGRFSGPGMGAYAASKHALDAYTKALRAELRPDVRVIAVHPGRVDTPMQQRMFENAGKTYQATDHLRPESIATAVAYALSATKDACVEEVHVRPQQG</sequence>
<dbReference type="PANTHER" id="PTHR44196">
    <property type="entry name" value="DEHYDROGENASE/REDUCTASE SDR FAMILY MEMBER 7B"/>
    <property type="match status" value="1"/>
</dbReference>
<evidence type="ECO:0000256" key="2">
    <source>
        <dbReference type="ARBA" id="ARBA00023002"/>
    </source>
</evidence>
<keyword evidence="6" id="KW-1185">Reference proteome</keyword>
<dbReference type="PANTHER" id="PTHR44196:SF1">
    <property type="entry name" value="DEHYDROGENASE_REDUCTASE SDR FAMILY MEMBER 7B"/>
    <property type="match status" value="1"/>
</dbReference>
<dbReference type="NCBIfam" id="NF006073">
    <property type="entry name" value="PRK08219.1"/>
    <property type="match status" value="1"/>
</dbReference>
<dbReference type="Proteomes" id="UP000176288">
    <property type="component" value="Chromosome"/>
</dbReference>
<protein>
    <submittedName>
        <fullName evidence="5">Short chain dehydrogenase</fullName>
    </submittedName>
</protein>
<dbReference type="SUPFAM" id="SSF51735">
    <property type="entry name" value="NAD(P)-binding Rossmann-fold domains"/>
    <property type="match status" value="1"/>
</dbReference>
<gene>
    <name evidence="5" type="ORF">BK816_08045</name>
</gene>
<dbReference type="PRINTS" id="PR00080">
    <property type="entry name" value="SDRFAMILY"/>
</dbReference>
<reference evidence="5 6" key="1">
    <citation type="submission" date="2016-10" db="EMBL/GenBank/DDBJ databases">
        <title>Actinomyces aegypiusis sp. nov., isolated from the Aegypius monachus in Qinghai Tibet Plateau China.</title>
        <authorList>
            <person name="Wang Y."/>
        </authorList>
    </citation>
    <scope>NUCLEOTIDE SEQUENCE [LARGE SCALE GENOMIC DNA]</scope>
    <source>
        <strain evidence="5 6">VUL4_3</strain>
    </source>
</reference>
<feature type="domain" description="Ketoreductase" evidence="4">
    <location>
        <begin position="5"/>
        <end position="178"/>
    </location>
</feature>
<evidence type="ECO:0000313" key="5">
    <source>
        <dbReference type="EMBL" id="AOZ73551.1"/>
    </source>
</evidence>
<dbReference type="GO" id="GO:0016020">
    <property type="term" value="C:membrane"/>
    <property type="evidence" value="ECO:0007669"/>
    <property type="project" value="TreeGrafter"/>
</dbReference>
<organism evidence="5 6">
    <name type="scientific">Boudabousia tangfeifanii</name>
    <dbReference type="NCBI Taxonomy" id="1912795"/>
    <lineage>
        <taxon>Bacteria</taxon>
        <taxon>Bacillati</taxon>
        <taxon>Actinomycetota</taxon>
        <taxon>Actinomycetes</taxon>
        <taxon>Actinomycetales</taxon>
        <taxon>Actinomycetaceae</taxon>
        <taxon>Boudabousia</taxon>
    </lineage>
</organism>
<dbReference type="SMART" id="SM00822">
    <property type="entry name" value="PKS_KR"/>
    <property type="match status" value="1"/>
</dbReference>
<name>A0A1D9MMF5_9ACTO</name>
<dbReference type="STRING" id="1912795.BK816_08045"/>
<dbReference type="AlphaFoldDB" id="A0A1D9MMF5"/>
<keyword evidence="2" id="KW-0560">Oxidoreductase</keyword>
<dbReference type="Gene3D" id="3.40.50.720">
    <property type="entry name" value="NAD(P)-binding Rossmann-like Domain"/>
    <property type="match status" value="1"/>
</dbReference>
<evidence type="ECO:0000313" key="6">
    <source>
        <dbReference type="Proteomes" id="UP000176288"/>
    </source>
</evidence>
<dbReference type="Pfam" id="PF00106">
    <property type="entry name" value="adh_short"/>
    <property type="match status" value="1"/>
</dbReference>
<dbReference type="InterPro" id="IPR036291">
    <property type="entry name" value="NAD(P)-bd_dom_sf"/>
</dbReference>
<dbReference type="GO" id="GO:0016491">
    <property type="term" value="F:oxidoreductase activity"/>
    <property type="evidence" value="ECO:0007669"/>
    <property type="project" value="UniProtKB-KW"/>
</dbReference>
<dbReference type="EMBL" id="CP017812">
    <property type="protein sequence ID" value="AOZ73551.1"/>
    <property type="molecule type" value="Genomic_DNA"/>
</dbReference>
<dbReference type="InterPro" id="IPR002347">
    <property type="entry name" value="SDR_fam"/>
</dbReference>
<evidence type="ECO:0000256" key="1">
    <source>
        <dbReference type="ARBA" id="ARBA00006484"/>
    </source>
</evidence>